<evidence type="ECO:0000313" key="4">
    <source>
        <dbReference type="EMBL" id="CAA7015152.1"/>
    </source>
</evidence>
<dbReference type="AlphaFoldDB" id="A0A6D2HH20"/>
<protein>
    <recommendedName>
        <fullName evidence="3">PRONE domain-containing protein</fullName>
    </recommendedName>
</protein>
<evidence type="ECO:0000256" key="2">
    <source>
        <dbReference type="PROSITE-ProRule" id="PRU00663"/>
    </source>
</evidence>
<comment type="caution">
    <text evidence="4">The sequence shown here is derived from an EMBL/GenBank/DDBJ whole genome shotgun (WGS) entry which is preliminary data.</text>
</comment>
<dbReference type="Proteomes" id="UP000467841">
    <property type="component" value="Unassembled WGS sequence"/>
</dbReference>
<gene>
    <name evidence="4" type="ORF">MERR_LOCUS2387</name>
</gene>
<organism evidence="4 5">
    <name type="scientific">Microthlaspi erraticum</name>
    <dbReference type="NCBI Taxonomy" id="1685480"/>
    <lineage>
        <taxon>Eukaryota</taxon>
        <taxon>Viridiplantae</taxon>
        <taxon>Streptophyta</taxon>
        <taxon>Embryophyta</taxon>
        <taxon>Tracheophyta</taxon>
        <taxon>Spermatophyta</taxon>
        <taxon>Magnoliopsida</taxon>
        <taxon>eudicotyledons</taxon>
        <taxon>Gunneridae</taxon>
        <taxon>Pentapetalae</taxon>
        <taxon>rosids</taxon>
        <taxon>malvids</taxon>
        <taxon>Brassicales</taxon>
        <taxon>Brassicaceae</taxon>
        <taxon>Coluteocarpeae</taxon>
        <taxon>Microthlaspi</taxon>
    </lineage>
</organism>
<feature type="domain" description="PRONE" evidence="3">
    <location>
        <begin position="1"/>
        <end position="130"/>
    </location>
</feature>
<dbReference type="Gene3D" id="1.20.58.1310">
    <property type="entry name" value="PRONE domain, subdomain 2"/>
    <property type="match status" value="1"/>
</dbReference>
<name>A0A6D2HH20_9BRAS</name>
<reference evidence="4" key="1">
    <citation type="submission" date="2020-01" db="EMBL/GenBank/DDBJ databases">
        <authorList>
            <person name="Mishra B."/>
        </authorList>
    </citation>
    <scope>NUCLEOTIDE SEQUENCE [LARGE SCALE GENOMIC DNA]</scope>
</reference>
<evidence type="ECO:0000256" key="1">
    <source>
        <dbReference type="ARBA" id="ARBA00022658"/>
    </source>
</evidence>
<dbReference type="PANTHER" id="PTHR33101">
    <property type="entry name" value="ROP GUANINE NUCLEOTIDE EXCHANGE FACTOR 1"/>
    <property type="match status" value="1"/>
</dbReference>
<accession>A0A6D2HH20</accession>
<sequence>MEQMRCARPNGHPHTYLETLPKSGKECPGEIICQYLTAKKFSPECLLDCLDLSLEHHTLEIANRIEAVVHVWRQNNGRSHKKKQPKLKLSSWGGKVKGDRNEFFVQRAETLLQSLRIHFPFEHSAIIFQK</sequence>
<evidence type="ECO:0000259" key="3">
    <source>
        <dbReference type="PROSITE" id="PS51334"/>
    </source>
</evidence>
<dbReference type="OrthoDB" id="1053009at2759"/>
<evidence type="ECO:0000313" key="5">
    <source>
        <dbReference type="Proteomes" id="UP000467841"/>
    </source>
</evidence>
<dbReference type="EMBL" id="CACVBM020000148">
    <property type="protein sequence ID" value="CAA7015152.1"/>
    <property type="molecule type" value="Genomic_DNA"/>
</dbReference>
<dbReference type="InterPro" id="IPR005512">
    <property type="entry name" value="PRONE_dom"/>
</dbReference>
<proteinExistence type="predicted"/>
<keyword evidence="5" id="KW-1185">Reference proteome</keyword>
<dbReference type="GO" id="GO:0005085">
    <property type="term" value="F:guanyl-nucleotide exchange factor activity"/>
    <property type="evidence" value="ECO:0007669"/>
    <property type="project" value="UniProtKB-UniRule"/>
</dbReference>
<dbReference type="Pfam" id="PF03759">
    <property type="entry name" value="PRONE"/>
    <property type="match status" value="1"/>
</dbReference>
<dbReference type="PROSITE" id="PS51334">
    <property type="entry name" value="PRONE"/>
    <property type="match status" value="1"/>
</dbReference>
<dbReference type="PANTHER" id="PTHR33101:SF6">
    <property type="entry name" value="ROP GUANINE NUCLEOTIDE EXCHANGE FACTOR 1"/>
    <property type="match status" value="1"/>
</dbReference>
<dbReference type="InterPro" id="IPR038937">
    <property type="entry name" value="RopGEF"/>
</dbReference>
<keyword evidence="1 2" id="KW-0344">Guanine-nucleotide releasing factor</keyword>